<gene>
    <name evidence="3" type="ORF">ACFOGJ_12740</name>
</gene>
<reference evidence="4" key="1">
    <citation type="journal article" date="2019" name="Int. J. Syst. Evol. Microbiol.">
        <title>The Global Catalogue of Microorganisms (GCM) 10K type strain sequencing project: providing services to taxonomists for standard genome sequencing and annotation.</title>
        <authorList>
            <consortium name="The Broad Institute Genomics Platform"/>
            <consortium name="The Broad Institute Genome Sequencing Center for Infectious Disease"/>
            <person name="Wu L."/>
            <person name="Ma J."/>
        </authorList>
    </citation>
    <scope>NUCLEOTIDE SEQUENCE [LARGE SCALE GENOMIC DNA]</scope>
    <source>
        <strain evidence="4">KCTC 42964</strain>
    </source>
</reference>
<organism evidence="3 4">
    <name type="scientific">Marinibaculum pumilum</name>
    <dbReference type="NCBI Taxonomy" id="1766165"/>
    <lineage>
        <taxon>Bacteria</taxon>
        <taxon>Pseudomonadati</taxon>
        <taxon>Pseudomonadota</taxon>
        <taxon>Alphaproteobacteria</taxon>
        <taxon>Rhodospirillales</taxon>
        <taxon>Rhodospirillaceae</taxon>
        <taxon>Marinibaculum</taxon>
    </lineage>
</organism>
<dbReference type="EMBL" id="JBHRTR010000028">
    <property type="protein sequence ID" value="MFC3228106.1"/>
    <property type="molecule type" value="Genomic_DNA"/>
</dbReference>
<dbReference type="Gene3D" id="1.10.10.60">
    <property type="entry name" value="Homeodomain-like"/>
    <property type="match status" value="1"/>
</dbReference>
<protein>
    <submittedName>
        <fullName evidence="3">Helix-turn-helix domain-containing protein</fullName>
    </submittedName>
</protein>
<proteinExistence type="predicted"/>
<dbReference type="Pfam" id="PF02796">
    <property type="entry name" value="HTH_7"/>
    <property type="match status" value="1"/>
</dbReference>
<evidence type="ECO:0000259" key="2">
    <source>
        <dbReference type="Pfam" id="PF02796"/>
    </source>
</evidence>
<evidence type="ECO:0000256" key="1">
    <source>
        <dbReference type="SAM" id="MobiDB-lite"/>
    </source>
</evidence>
<evidence type="ECO:0000313" key="3">
    <source>
        <dbReference type="EMBL" id="MFC3228106.1"/>
    </source>
</evidence>
<dbReference type="Proteomes" id="UP001595528">
    <property type="component" value="Unassembled WGS sequence"/>
</dbReference>
<feature type="compositionally biased region" description="Basic and acidic residues" evidence="1">
    <location>
        <begin position="112"/>
        <end position="129"/>
    </location>
</feature>
<dbReference type="InterPro" id="IPR006120">
    <property type="entry name" value="Resolvase_HTH_dom"/>
</dbReference>
<dbReference type="RefSeq" id="WP_379902529.1">
    <property type="nucleotide sequence ID" value="NZ_JBHRTR010000028.1"/>
</dbReference>
<feature type="domain" description="Resolvase HTH" evidence="2">
    <location>
        <begin position="63"/>
        <end position="98"/>
    </location>
</feature>
<sequence>MNHSSPLRGIPYRFCLQWERSSLPHLCGLGRARAGHHPRTDKCELGLGLGPQQARRPASCLALSTEDLVQAKALLREERITVEQVAEPFGLAPSTLYRHQEDGRGAVKDNIRIGRRPPREGHPLDRLQEAGRCLRSGGVQPLGPLPGER</sequence>
<evidence type="ECO:0000313" key="4">
    <source>
        <dbReference type="Proteomes" id="UP001595528"/>
    </source>
</evidence>
<keyword evidence="4" id="KW-1185">Reference proteome</keyword>
<name>A0ABV7L0D8_9PROT</name>
<accession>A0ABV7L0D8</accession>
<feature type="region of interest" description="Disordered" evidence="1">
    <location>
        <begin position="112"/>
        <end position="149"/>
    </location>
</feature>
<comment type="caution">
    <text evidence="3">The sequence shown here is derived from an EMBL/GenBank/DDBJ whole genome shotgun (WGS) entry which is preliminary data.</text>
</comment>